<name>A0A8S8ZJ67_SORMA</name>
<feature type="signal peptide" evidence="2">
    <location>
        <begin position="1"/>
        <end position="22"/>
    </location>
</feature>
<accession>A0A8S8ZJ67</accession>
<dbReference type="Proteomes" id="UP000433876">
    <property type="component" value="Unassembled WGS sequence"/>
</dbReference>
<keyword evidence="1" id="KW-0812">Transmembrane</keyword>
<sequence length="634" mass="73151">MFIKAALVFVAVLGPEAVFALAFQEYLDARRLKKRLQEVINSSKEKGDPCGHCQRPKNCKACEQQKSSAMVDMKFCYFVVMGGLQVDISDIKPSDYVRFHFHGDNMPEMLPLSADGVIELAMLGYLDKLLVEKTVIEDKSKGALVQKCVVLVQVAWMGIQCIARKAEGYPISLLELHTFGHVVVAMLLYLCWLNKPLDVQQPVFVRPDEFKDKRDTEGFQDALALMVQEQFCDLQNFTGFLNFKWKQEKWKASKRETSENPTKQETTRIAINRMVQGLTPQPTPANEPEQLIESGQSTTGSQFSILPVGIEEVDPRQPQIGDPEIFDLKVNQQLPCGFGHMPVSQHPNWRCIWNGPDNWRVKIKAPYRSNRDEDKLSIRLTRADRCRAERAARHIKVVEKLYKIKPAEQPEPYAYQRYGSTGQHYRYLNLTYKTAFQSLKFEVDKLNPLVAKRKDEKQHVGDDEQPKQNTIDVHRKGLCEESCPRVITRYAAFLDAIFNGIGRVSRFVCTIISVLIGAIHLAAWDSVFPGRVESIIWKVASVTMMATVPAVLWYRFQVVLLQRYHFQYHRLGYQTSHLWFTRFLNAWYFFLAIIFLLFFIVVRGYLIVESFISVRHMAYGIYFVPDWLQIFPHI</sequence>
<evidence type="ECO:0000313" key="4">
    <source>
        <dbReference type="Proteomes" id="UP000433876"/>
    </source>
</evidence>
<comment type="caution">
    <text evidence="3">The sequence shown here is derived from an EMBL/GenBank/DDBJ whole genome shotgun (WGS) entry which is preliminary data.</text>
</comment>
<feature type="transmembrane region" description="Helical" evidence="1">
    <location>
        <begin position="504"/>
        <end position="523"/>
    </location>
</feature>
<organism evidence="3 4">
    <name type="scientific">Sordaria macrospora</name>
    <dbReference type="NCBI Taxonomy" id="5147"/>
    <lineage>
        <taxon>Eukaryota</taxon>
        <taxon>Fungi</taxon>
        <taxon>Dikarya</taxon>
        <taxon>Ascomycota</taxon>
        <taxon>Pezizomycotina</taxon>
        <taxon>Sordariomycetes</taxon>
        <taxon>Sordariomycetidae</taxon>
        <taxon>Sordariales</taxon>
        <taxon>Sordariaceae</taxon>
        <taxon>Sordaria</taxon>
    </lineage>
</organism>
<feature type="transmembrane region" description="Helical" evidence="1">
    <location>
        <begin position="586"/>
        <end position="608"/>
    </location>
</feature>
<evidence type="ECO:0000313" key="3">
    <source>
        <dbReference type="EMBL" id="KAA8629200.1"/>
    </source>
</evidence>
<dbReference type="OMA" id="MGIQCIA"/>
<keyword evidence="2" id="KW-0732">Signal</keyword>
<keyword evidence="1" id="KW-0472">Membrane</keyword>
<reference evidence="3 4" key="1">
    <citation type="submission" date="2017-07" db="EMBL/GenBank/DDBJ databases">
        <title>Genome sequence of the Sordaria macrospora wild type strain R19027.</title>
        <authorList>
            <person name="Nowrousian M."/>
            <person name="Teichert I."/>
            <person name="Kueck U."/>
        </authorList>
    </citation>
    <scope>NUCLEOTIDE SEQUENCE [LARGE SCALE GENOMIC DNA]</scope>
    <source>
        <strain evidence="3 4">R19027</strain>
        <tissue evidence="3">Mycelium</tissue>
    </source>
</reference>
<evidence type="ECO:0000256" key="1">
    <source>
        <dbReference type="SAM" id="Phobius"/>
    </source>
</evidence>
<keyword evidence="1" id="KW-1133">Transmembrane helix</keyword>
<dbReference type="PANTHER" id="PTHR35043:SF7">
    <property type="entry name" value="TRANSCRIPTION FACTOR DOMAIN-CONTAINING PROTEIN"/>
    <property type="match status" value="1"/>
</dbReference>
<gene>
    <name evidence="3" type="ORF">SMACR_03737</name>
</gene>
<feature type="transmembrane region" description="Helical" evidence="1">
    <location>
        <begin position="535"/>
        <end position="556"/>
    </location>
</feature>
<feature type="chain" id="PRO_5035865912" evidence="2">
    <location>
        <begin position="23"/>
        <end position="634"/>
    </location>
</feature>
<dbReference type="AlphaFoldDB" id="A0A8S8ZJ67"/>
<evidence type="ECO:0000256" key="2">
    <source>
        <dbReference type="SAM" id="SignalP"/>
    </source>
</evidence>
<dbReference type="VEuPathDB" id="FungiDB:SMAC_03737"/>
<proteinExistence type="predicted"/>
<protein>
    <submittedName>
        <fullName evidence="3">Uncharacterized protein</fullName>
    </submittedName>
</protein>
<dbReference type="EMBL" id="NMPR01000145">
    <property type="protein sequence ID" value="KAA8629200.1"/>
    <property type="molecule type" value="Genomic_DNA"/>
</dbReference>
<dbReference type="PANTHER" id="PTHR35043">
    <property type="entry name" value="TRANSCRIPTION FACTOR DOMAIN-CONTAINING PROTEIN"/>
    <property type="match status" value="1"/>
</dbReference>